<keyword evidence="2" id="KW-1185">Reference proteome</keyword>
<reference evidence="1 2" key="1">
    <citation type="journal article" date="2015" name="Fungal Genet. Biol.">
        <title>Evolution of novel wood decay mechanisms in Agaricales revealed by the genome sequences of Fistulina hepatica and Cylindrobasidium torrendii.</title>
        <authorList>
            <person name="Floudas D."/>
            <person name="Held B.W."/>
            <person name="Riley R."/>
            <person name="Nagy L.G."/>
            <person name="Koehler G."/>
            <person name="Ransdell A.S."/>
            <person name="Younus H."/>
            <person name="Chow J."/>
            <person name="Chiniquy J."/>
            <person name="Lipzen A."/>
            <person name="Tritt A."/>
            <person name="Sun H."/>
            <person name="Haridas S."/>
            <person name="LaButti K."/>
            <person name="Ohm R.A."/>
            <person name="Kues U."/>
            <person name="Blanchette R.A."/>
            <person name="Grigoriev I.V."/>
            <person name="Minto R.E."/>
            <person name="Hibbett D.S."/>
        </authorList>
    </citation>
    <scope>NUCLEOTIDE SEQUENCE [LARGE SCALE GENOMIC DNA]</scope>
    <source>
        <strain evidence="1 2">FP15055 ss-10</strain>
    </source>
</reference>
<protein>
    <submittedName>
        <fullName evidence="1">Uncharacterized protein</fullName>
    </submittedName>
</protein>
<evidence type="ECO:0000313" key="2">
    <source>
        <dbReference type="Proteomes" id="UP000054007"/>
    </source>
</evidence>
<dbReference type="AlphaFoldDB" id="A0A0D7BGY2"/>
<gene>
    <name evidence="1" type="ORF">CYLTODRAFT_442686</name>
</gene>
<sequence length="120" mass="12963">MPRCAKQVLAAIDELERLVSTTRRAVQRAKSLKRLIRTSTSQSTAPGVTLDHNVASNERQLPTSQGDSALIRIIACGLCTSVPVHPTLAQNIAAPIEIRVTRMSVTSTEPLICTTTTVWA</sequence>
<dbReference type="EMBL" id="KN880484">
    <property type="protein sequence ID" value="KIY69440.1"/>
    <property type="molecule type" value="Genomic_DNA"/>
</dbReference>
<proteinExistence type="predicted"/>
<dbReference type="Proteomes" id="UP000054007">
    <property type="component" value="Unassembled WGS sequence"/>
</dbReference>
<accession>A0A0D7BGY2</accession>
<organism evidence="1 2">
    <name type="scientific">Cylindrobasidium torrendii FP15055 ss-10</name>
    <dbReference type="NCBI Taxonomy" id="1314674"/>
    <lineage>
        <taxon>Eukaryota</taxon>
        <taxon>Fungi</taxon>
        <taxon>Dikarya</taxon>
        <taxon>Basidiomycota</taxon>
        <taxon>Agaricomycotina</taxon>
        <taxon>Agaricomycetes</taxon>
        <taxon>Agaricomycetidae</taxon>
        <taxon>Agaricales</taxon>
        <taxon>Marasmiineae</taxon>
        <taxon>Physalacriaceae</taxon>
        <taxon>Cylindrobasidium</taxon>
    </lineage>
</organism>
<name>A0A0D7BGY2_9AGAR</name>
<evidence type="ECO:0000313" key="1">
    <source>
        <dbReference type="EMBL" id="KIY69440.1"/>
    </source>
</evidence>